<dbReference type="InterPro" id="IPR018109">
    <property type="entry name" value="Folylpolyglutamate_synth_CS"/>
</dbReference>
<evidence type="ECO:0000256" key="3">
    <source>
        <dbReference type="ARBA" id="ARBA00022723"/>
    </source>
</evidence>
<dbReference type="Gene3D" id="3.40.1190.10">
    <property type="entry name" value="Mur-like, catalytic domain"/>
    <property type="match status" value="1"/>
</dbReference>
<gene>
    <name evidence="9" type="ORF">CANARDRAFT_27039</name>
</gene>
<keyword evidence="6" id="KW-0460">Magnesium</keyword>
<dbReference type="GO" id="GO:0046872">
    <property type="term" value="F:metal ion binding"/>
    <property type="evidence" value="ECO:0007669"/>
    <property type="project" value="UniProtKB-KW"/>
</dbReference>
<dbReference type="PIRSF" id="PIRSF001563">
    <property type="entry name" value="Folylpolyglu_synth"/>
    <property type="match status" value="1"/>
</dbReference>
<dbReference type="GO" id="GO:0006730">
    <property type="term" value="P:one-carbon metabolic process"/>
    <property type="evidence" value="ECO:0007669"/>
    <property type="project" value="UniProtKB-KW"/>
</dbReference>
<dbReference type="Pfam" id="PF02875">
    <property type="entry name" value="Mur_ligase_C"/>
    <property type="match status" value="1"/>
</dbReference>
<dbReference type="EMBL" id="KV453849">
    <property type="protein sequence ID" value="ODV86611.1"/>
    <property type="molecule type" value="Genomic_DNA"/>
</dbReference>
<evidence type="ECO:0000313" key="9">
    <source>
        <dbReference type="EMBL" id="ODV86611.1"/>
    </source>
</evidence>
<evidence type="ECO:0000256" key="4">
    <source>
        <dbReference type="ARBA" id="ARBA00022741"/>
    </source>
</evidence>
<name>A0A1E4T4G0_9ASCO</name>
<keyword evidence="7" id="KW-0554">One-carbon metabolism</keyword>
<dbReference type="SUPFAM" id="SSF53244">
    <property type="entry name" value="MurD-like peptide ligases, peptide-binding domain"/>
    <property type="match status" value="1"/>
</dbReference>
<keyword evidence="3" id="KW-0479">Metal-binding</keyword>
<dbReference type="GO" id="GO:0005524">
    <property type="term" value="F:ATP binding"/>
    <property type="evidence" value="ECO:0007669"/>
    <property type="project" value="UniProtKB-KW"/>
</dbReference>
<evidence type="ECO:0000256" key="5">
    <source>
        <dbReference type="ARBA" id="ARBA00022840"/>
    </source>
</evidence>
<dbReference type="Proteomes" id="UP000094801">
    <property type="component" value="Unassembled WGS sequence"/>
</dbReference>
<keyword evidence="10" id="KW-1185">Reference proteome</keyword>
<dbReference type="STRING" id="983967.A0A1E4T4G0"/>
<dbReference type="PANTHER" id="PTHR11136">
    <property type="entry name" value="FOLYLPOLYGLUTAMATE SYNTHASE-RELATED"/>
    <property type="match status" value="1"/>
</dbReference>
<dbReference type="OrthoDB" id="5212574at2759"/>
<dbReference type="InterPro" id="IPR004101">
    <property type="entry name" value="Mur_ligase_C"/>
</dbReference>
<dbReference type="UniPathway" id="UPA00850"/>
<dbReference type="GO" id="GO:0005739">
    <property type="term" value="C:mitochondrion"/>
    <property type="evidence" value="ECO:0007669"/>
    <property type="project" value="TreeGrafter"/>
</dbReference>
<dbReference type="GO" id="GO:0004326">
    <property type="term" value="F:tetrahydrofolylpolyglutamate synthase activity"/>
    <property type="evidence" value="ECO:0007669"/>
    <property type="project" value="InterPro"/>
</dbReference>
<dbReference type="InterPro" id="IPR036565">
    <property type="entry name" value="Mur-like_cat_sf"/>
</dbReference>
<keyword evidence="4 7" id="KW-0547">Nucleotide-binding</keyword>
<dbReference type="PANTHER" id="PTHR11136:SF0">
    <property type="entry name" value="DIHYDROFOLATE SYNTHETASE-RELATED"/>
    <property type="match status" value="1"/>
</dbReference>
<dbReference type="NCBIfam" id="TIGR01499">
    <property type="entry name" value="folC"/>
    <property type="match status" value="1"/>
</dbReference>
<dbReference type="SUPFAM" id="SSF53623">
    <property type="entry name" value="MurD-like peptide ligases, catalytic domain"/>
    <property type="match status" value="1"/>
</dbReference>
<evidence type="ECO:0000256" key="2">
    <source>
        <dbReference type="ARBA" id="ARBA00022598"/>
    </source>
</evidence>
<keyword evidence="5 7" id="KW-0067">ATP-binding</keyword>
<protein>
    <recommendedName>
        <fullName evidence="7">Dihydrofolate synthetase</fullName>
        <ecNumber evidence="7">6.3.2.12</ecNumber>
    </recommendedName>
</protein>
<sequence length="420" mass="46435">MPIDLQLSRILRLLRILDFPQKSYKAIHVAGTNGKGSVCAYLSHILTQNQISNGRFTSPHLITRNDSIQINNVPLDFQKFLGIEQHVLSKDKEFGVGCTEFEILTCIAMEAFKMAKVKVAIFEVGLGGRFDSTNILEEEDVLCCGITKIGMDHEGLLGSTLKEIAYQKAGIMKKNVPTVIDGSNDIDVLAVAKQEAHDAGCQLLVASDHEDQRFGSLGSLKDYHSSLLGSYQSMNLSVALTISTIIQKSFPISKENTQKGISKTVWPGRLQYLSLHLEKGKTLPVLLDGAHNTQAAIELGKFLDAEYRVDREPLCFVIGVTNGKSIDQLFDGLIHENDTVILTQFKDDIDGMPWIKPCNPNELAQQARKLTRKVIVEADLEESLKVAYETNSREAEKVVVCGSLYLVADILRINSSNQDT</sequence>
<comment type="pathway">
    <text evidence="7">Cofactor biosynthesis; tetrahydrofolylpolyglutamate biosynthesis.</text>
</comment>
<evidence type="ECO:0000256" key="7">
    <source>
        <dbReference type="PIRNR" id="PIRNR001563"/>
    </source>
</evidence>
<dbReference type="GO" id="GO:0008841">
    <property type="term" value="F:dihydrofolate synthase activity"/>
    <property type="evidence" value="ECO:0007669"/>
    <property type="project" value="UniProtKB-EC"/>
</dbReference>
<reference evidence="10" key="1">
    <citation type="submission" date="2016-04" db="EMBL/GenBank/DDBJ databases">
        <title>Comparative genomics of biotechnologically important yeasts.</title>
        <authorList>
            <consortium name="DOE Joint Genome Institute"/>
            <person name="Riley R."/>
            <person name="Haridas S."/>
            <person name="Wolfe K.H."/>
            <person name="Lopes M.R."/>
            <person name="Hittinger C.T."/>
            <person name="Goker M."/>
            <person name="Salamov A."/>
            <person name="Wisecaver J."/>
            <person name="Long T.M."/>
            <person name="Aerts A.L."/>
            <person name="Barry K."/>
            <person name="Choi C."/>
            <person name="Clum A."/>
            <person name="Coughlan A.Y."/>
            <person name="Deshpande S."/>
            <person name="Douglass A.P."/>
            <person name="Hanson S.J."/>
            <person name="Klenk H.-P."/>
            <person name="Labutti K."/>
            <person name="Lapidus A."/>
            <person name="Lindquist E."/>
            <person name="Lipzen A."/>
            <person name="Meier-Kolthoff J.P."/>
            <person name="Ohm R.A."/>
            <person name="Otillar R.P."/>
            <person name="Pangilinan J."/>
            <person name="Peng Y."/>
            <person name="Rokas A."/>
            <person name="Rosa C.A."/>
            <person name="Scheuner C."/>
            <person name="Sibirny A.A."/>
            <person name="Slot J.C."/>
            <person name="Stielow J.B."/>
            <person name="Sun H."/>
            <person name="Kurtzman C.P."/>
            <person name="Blackwell M."/>
            <person name="Grigoriev I.V."/>
            <person name="Jeffries T.W."/>
        </authorList>
    </citation>
    <scope>NUCLEOTIDE SEQUENCE [LARGE SCALE GENOMIC DNA]</scope>
    <source>
        <strain evidence="10">NRRL YB-2248</strain>
    </source>
</reference>
<dbReference type="InterPro" id="IPR036615">
    <property type="entry name" value="Mur_ligase_C_dom_sf"/>
</dbReference>
<comment type="similarity">
    <text evidence="1 7">Belongs to the folylpolyglutamate synthase family.</text>
</comment>
<organism evidence="9 10">
    <name type="scientific">[Candida] arabinofermentans NRRL YB-2248</name>
    <dbReference type="NCBI Taxonomy" id="983967"/>
    <lineage>
        <taxon>Eukaryota</taxon>
        <taxon>Fungi</taxon>
        <taxon>Dikarya</taxon>
        <taxon>Ascomycota</taxon>
        <taxon>Saccharomycotina</taxon>
        <taxon>Pichiomycetes</taxon>
        <taxon>Pichiales</taxon>
        <taxon>Pichiaceae</taxon>
        <taxon>Ogataea</taxon>
        <taxon>Ogataea/Candida clade</taxon>
    </lineage>
</organism>
<proteinExistence type="inferred from homology"/>
<dbReference type="Gene3D" id="3.90.190.20">
    <property type="entry name" value="Mur ligase, C-terminal domain"/>
    <property type="match status" value="1"/>
</dbReference>
<dbReference type="InterPro" id="IPR001645">
    <property type="entry name" value="Folylpolyglutamate_synth"/>
</dbReference>
<dbReference type="PROSITE" id="PS01011">
    <property type="entry name" value="FOLYLPOLYGLU_SYNT_1"/>
    <property type="match status" value="1"/>
</dbReference>
<dbReference type="PROSITE" id="PS01012">
    <property type="entry name" value="FOLYLPOLYGLU_SYNT_2"/>
    <property type="match status" value="1"/>
</dbReference>
<evidence type="ECO:0000256" key="1">
    <source>
        <dbReference type="ARBA" id="ARBA00008276"/>
    </source>
</evidence>
<accession>A0A1E4T4G0</accession>
<evidence type="ECO:0000259" key="8">
    <source>
        <dbReference type="Pfam" id="PF02875"/>
    </source>
</evidence>
<feature type="domain" description="Mur ligase C-terminal" evidence="8">
    <location>
        <begin position="269"/>
        <end position="403"/>
    </location>
</feature>
<dbReference type="AlphaFoldDB" id="A0A1E4T4G0"/>
<dbReference type="EC" id="6.3.2.12" evidence="7"/>
<comment type="catalytic activity">
    <reaction evidence="7">
        <text>7,8-dihydropteroate + L-glutamate + ATP = 7,8-dihydrofolate + ADP + phosphate + H(+)</text>
        <dbReference type="Rhea" id="RHEA:23584"/>
        <dbReference type="ChEBI" id="CHEBI:15378"/>
        <dbReference type="ChEBI" id="CHEBI:17839"/>
        <dbReference type="ChEBI" id="CHEBI:29985"/>
        <dbReference type="ChEBI" id="CHEBI:30616"/>
        <dbReference type="ChEBI" id="CHEBI:43474"/>
        <dbReference type="ChEBI" id="CHEBI:57451"/>
        <dbReference type="ChEBI" id="CHEBI:456216"/>
        <dbReference type="EC" id="6.3.2.12"/>
    </reaction>
</comment>
<evidence type="ECO:0000256" key="6">
    <source>
        <dbReference type="ARBA" id="ARBA00022842"/>
    </source>
</evidence>
<keyword evidence="2 7" id="KW-0436">Ligase</keyword>
<evidence type="ECO:0000313" key="10">
    <source>
        <dbReference type="Proteomes" id="UP000094801"/>
    </source>
</evidence>
<dbReference type="GO" id="GO:0005829">
    <property type="term" value="C:cytosol"/>
    <property type="evidence" value="ECO:0007669"/>
    <property type="project" value="TreeGrafter"/>
</dbReference>